<dbReference type="NCBIfam" id="TIGR01409">
    <property type="entry name" value="TAT_signal_seq"/>
    <property type="match status" value="1"/>
</dbReference>
<dbReference type="AlphaFoldDB" id="A0A4R1BEL2"/>
<evidence type="ECO:0000256" key="4">
    <source>
        <dbReference type="ARBA" id="ARBA00023139"/>
    </source>
</evidence>
<keyword evidence="7" id="KW-1185">Reference proteome</keyword>
<dbReference type="PROSITE" id="PS51257">
    <property type="entry name" value="PROKAR_LIPOPROTEIN"/>
    <property type="match status" value="1"/>
</dbReference>
<dbReference type="InterPro" id="IPR006059">
    <property type="entry name" value="SBP"/>
</dbReference>
<keyword evidence="4" id="KW-0564">Palmitate</keyword>
<dbReference type="Gene3D" id="3.40.190.10">
    <property type="entry name" value="Periplasmic binding protein-like II"/>
    <property type="match status" value="1"/>
</dbReference>
<keyword evidence="5" id="KW-0449">Lipoprotein</keyword>
<dbReference type="EMBL" id="SKBU01000023">
    <property type="protein sequence ID" value="TCJ15606.1"/>
    <property type="molecule type" value="Genomic_DNA"/>
</dbReference>
<dbReference type="InterPro" id="IPR019546">
    <property type="entry name" value="TAT_signal_bac_arc"/>
</dbReference>
<evidence type="ECO:0000256" key="3">
    <source>
        <dbReference type="ARBA" id="ARBA00023136"/>
    </source>
</evidence>
<evidence type="ECO:0000256" key="2">
    <source>
        <dbReference type="ARBA" id="ARBA00022729"/>
    </source>
</evidence>
<protein>
    <submittedName>
        <fullName evidence="6">Extracellular solute-binding protein</fullName>
    </submittedName>
</protein>
<dbReference type="PANTHER" id="PTHR43649:SF33">
    <property type="entry name" value="POLYGALACTURONAN_RHAMNOGALACTURONAN-BINDING PROTEIN YTCQ"/>
    <property type="match status" value="1"/>
</dbReference>
<dbReference type="Proteomes" id="UP000295244">
    <property type="component" value="Unassembled WGS sequence"/>
</dbReference>
<keyword evidence="1" id="KW-1003">Cell membrane</keyword>
<evidence type="ECO:0000313" key="7">
    <source>
        <dbReference type="Proteomes" id="UP000295244"/>
    </source>
</evidence>
<name>A0A4R1BEL2_9ACTN</name>
<dbReference type="PANTHER" id="PTHR43649">
    <property type="entry name" value="ARABINOSE-BINDING PROTEIN-RELATED"/>
    <property type="match status" value="1"/>
</dbReference>
<dbReference type="RefSeq" id="WP_132692371.1">
    <property type="nucleotide sequence ID" value="NZ_SKBU01000023.1"/>
</dbReference>
<evidence type="ECO:0000256" key="1">
    <source>
        <dbReference type="ARBA" id="ARBA00022475"/>
    </source>
</evidence>
<dbReference type="OrthoDB" id="3495561at2"/>
<sequence>MRRRLSRREFLKVAGAGVAGAALLGTAGCGGQGDEGQEGGAESLEMWLFSEERAEWIRQVLQSEVWTSEHGDVEVNLRVFPYEQMHDRLQTALVSGRGAPDLADVEISRFSPFIRGDQVPFVPLNDRIGDEIDNVYTPAGTDPWTWEGQIYGLGNELNTCVLAYRQDIMEDAGIQTPFETWDQVIEAGREISTADRKMFAIHDEAFGDHYMMSQSAGTTYFDEQGNYIGDNELSIEAMQFLYDLVYEHEIADIAPVAGDDQWYPPNYRAAFRAERFVAVFGPPWHLAMLPLDVPDQSGLWTVQEFPQGVGEGIPTAQFGGTGQCITVQSEKPDLAWELIRACNLTTEGVLEDFKLRTVYPTYSPAYEDPALQEPSDYFADTRFGELYSSLAPQLVPFNQSPQWAEATETIIRDVITPVMQDRADAAEALRQVRSAIEGG</sequence>
<evidence type="ECO:0000256" key="5">
    <source>
        <dbReference type="ARBA" id="ARBA00023288"/>
    </source>
</evidence>
<evidence type="ECO:0000313" key="6">
    <source>
        <dbReference type="EMBL" id="TCJ15606.1"/>
    </source>
</evidence>
<organism evidence="6 7">
    <name type="scientific">Rubrobacter taiwanensis</name>
    <dbReference type="NCBI Taxonomy" id="185139"/>
    <lineage>
        <taxon>Bacteria</taxon>
        <taxon>Bacillati</taxon>
        <taxon>Actinomycetota</taxon>
        <taxon>Rubrobacteria</taxon>
        <taxon>Rubrobacterales</taxon>
        <taxon>Rubrobacteraceae</taxon>
        <taxon>Rubrobacter</taxon>
    </lineage>
</organism>
<accession>A0A4R1BEL2</accession>
<gene>
    <name evidence="6" type="ORF">E0L93_12340</name>
</gene>
<dbReference type="InterPro" id="IPR006311">
    <property type="entry name" value="TAT_signal"/>
</dbReference>
<dbReference type="SUPFAM" id="SSF53850">
    <property type="entry name" value="Periplasmic binding protein-like II"/>
    <property type="match status" value="1"/>
</dbReference>
<dbReference type="PROSITE" id="PS51318">
    <property type="entry name" value="TAT"/>
    <property type="match status" value="1"/>
</dbReference>
<reference evidence="6 7" key="1">
    <citation type="submission" date="2019-03" db="EMBL/GenBank/DDBJ databases">
        <title>Whole genome sequence of a novel Rubrobacter taiwanensis strain, isolated from Yellowstone National Park.</title>
        <authorList>
            <person name="Freed S."/>
            <person name="Ramaley R.F."/>
            <person name="Kyndt J.A."/>
        </authorList>
    </citation>
    <scope>NUCLEOTIDE SEQUENCE [LARGE SCALE GENOMIC DNA]</scope>
    <source>
        <strain evidence="6 7">Yellowstone</strain>
    </source>
</reference>
<comment type="caution">
    <text evidence="6">The sequence shown here is derived from an EMBL/GenBank/DDBJ whole genome shotgun (WGS) entry which is preliminary data.</text>
</comment>
<dbReference type="InterPro" id="IPR050490">
    <property type="entry name" value="Bact_solute-bd_prot1"/>
</dbReference>
<proteinExistence type="predicted"/>
<dbReference type="Pfam" id="PF01547">
    <property type="entry name" value="SBP_bac_1"/>
    <property type="match status" value="1"/>
</dbReference>
<keyword evidence="2" id="KW-0732">Signal</keyword>
<keyword evidence="3" id="KW-0472">Membrane</keyword>